<feature type="transmembrane region" description="Helical" evidence="1">
    <location>
        <begin position="367"/>
        <end position="385"/>
    </location>
</feature>
<proteinExistence type="predicted"/>
<evidence type="ECO:0000313" key="2">
    <source>
        <dbReference type="EMBL" id="MRX64978.1"/>
    </source>
</evidence>
<comment type="caution">
    <text evidence="2">The sequence shown here is derived from an EMBL/GenBank/DDBJ whole genome shotgun (WGS) entry which is preliminary data.</text>
</comment>
<sequence length="447" mass="51129">METKKQKIGNWFRTSISARMLVVGFIFLILLIPLGFVKDLIRERETRQAEVIQEINEKWGNEVVLYGPIIKVPYKTYTEEKIFDEQTKTFTKNYKEVLNHAYFLPKKLDIKSKVNTKQLERGIYETVVYSADITMNGKFSEFNFSTADIPEKDIVWDRATLLLQTSNLKGIRNEIQISMNQQEYTLKPKFDESYMSTLESGFLKGLFAKDKNPAFSLNVLINGSESLRFVPVGGETSVSMHSDWHSPSFNGNYLPNDETKKISDNGFEAHWTVLETNRQFGQQFFNNLPNLNKFAFGTSLIIPIDDYQKTERTSKYGILIIGLTLLVFLLIQIISKIAIHPFQYFMIGLALVMFYTLLISISEHQNFLLAYVIAGVSVVGLITAYSKTILKNKKFPLLVFGSLTALYAFIFVIIQLENYALLVGSIGLFIILGIVMFTSKKIDWGNQ</sequence>
<keyword evidence="1" id="KW-1133">Transmembrane helix</keyword>
<feature type="transmembrane region" description="Helical" evidence="1">
    <location>
        <begin position="20"/>
        <end position="37"/>
    </location>
</feature>
<keyword evidence="1" id="KW-0812">Transmembrane</keyword>
<dbReference type="Proteomes" id="UP000443153">
    <property type="component" value="Unassembled WGS sequence"/>
</dbReference>
<dbReference type="Pfam" id="PF06123">
    <property type="entry name" value="CreD"/>
    <property type="match status" value="1"/>
</dbReference>
<evidence type="ECO:0000256" key="1">
    <source>
        <dbReference type="SAM" id="Phobius"/>
    </source>
</evidence>
<organism evidence="2 3">
    <name type="scientific">Maribacter luteus</name>
    <dbReference type="NCBI Taxonomy" id="2594478"/>
    <lineage>
        <taxon>Bacteria</taxon>
        <taxon>Pseudomonadati</taxon>
        <taxon>Bacteroidota</taxon>
        <taxon>Flavobacteriia</taxon>
        <taxon>Flavobacteriales</taxon>
        <taxon>Flavobacteriaceae</taxon>
        <taxon>Maribacter</taxon>
    </lineage>
</organism>
<accession>A0A6I2MML7</accession>
<protein>
    <submittedName>
        <fullName evidence="2">Cell envelope integrity protein CreD</fullName>
    </submittedName>
</protein>
<dbReference type="PIRSF" id="PIRSF004548">
    <property type="entry name" value="CreD"/>
    <property type="match status" value="1"/>
</dbReference>
<dbReference type="AlphaFoldDB" id="A0A6I2MML7"/>
<dbReference type="NCBIfam" id="NF008712">
    <property type="entry name" value="PRK11715.1-1"/>
    <property type="match status" value="1"/>
</dbReference>
<feature type="transmembrane region" description="Helical" evidence="1">
    <location>
        <begin position="397"/>
        <end position="414"/>
    </location>
</feature>
<keyword evidence="1" id="KW-0472">Membrane</keyword>
<gene>
    <name evidence="2" type="primary">creD</name>
    <name evidence="2" type="ORF">GJ691_12490</name>
</gene>
<dbReference type="PANTHER" id="PTHR30092">
    <property type="entry name" value="INNER MEMBRANE PROTEIN CRED"/>
    <property type="match status" value="1"/>
</dbReference>
<feature type="transmembrane region" description="Helical" evidence="1">
    <location>
        <begin position="342"/>
        <end position="361"/>
    </location>
</feature>
<dbReference type="InterPro" id="IPR010364">
    <property type="entry name" value="Uncharacterised_IM_CreD"/>
</dbReference>
<dbReference type="GO" id="GO:0005886">
    <property type="term" value="C:plasma membrane"/>
    <property type="evidence" value="ECO:0007669"/>
    <property type="project" value="TreeGrafter"/>
</dbReference>
<dbReference type="EMBL" id="WKJH01000021">
    <property type="protein sequence ID" value="MRX64978.1"/>
    <property type="molecule type" value="Genomic_DNA"/>
</dbReference>
<feature type="transmembrane region" description="Helical" evidence="1">
    <location>
        <begin position="420"/>
        <end position="438"/>
    </location>
</feature>
<reference evidence="2 3" key="1">
    <citation type="submission" date="2019-11" db="EMBL/GenBank/DDBJ databases">
        <title>Maribacter lutea sp. nov., a marine bacterium isolated from intertidal sand.</title>
        <authorList>
            <person name="Liu A."/>
        </authorList>
    </citation>
    <scope>NUCLEOTIDE SEQUENCE [LARGE SCALE GENOMIC DNA]</scope>
    <source>
        <strain evidence="2 3">RZ05</strain>
    </source>
</reference>
<dbReference type="RefSeq" id="WP_154367360.1">
    <property type="nucleotide sequence ID" value="NZ_WKJH01000021.1"/>
</dbReference>
<name>A0A6I2MML7_9FLAO</name>
<dbReference type="PANTHER" id="PTHR30092:SF0">
    <property type="entry name" value="INNER MEMBRANE PROTEIN CRED"/>
    <property type="match status" value="1"/>
</dbReference>
<feature type="transmembrane region" description="Helical" evidence="1">
    <location>
        <begin position="316"/>
        <end position="335"/>
    </location>
</feature>
<dbReference type="OrthoDB" id="9791851at2"/>
<keyword evidence="3" id="KW-1185">Reference proteome</keyword>
<evidence type="ECO:0000313" key="3">
    <source>
        <dbReference type="Proteomes" id="UP000443153"/>
    </source>
</evidence>